<evidence type="ECO:0000313" key="2">
    <source>
        <dbReference type="Proteomes" id="UP000009376"/>
    </source>
</evidence>
<dbReference type="AlphaFoldDB" id="D6GVK4"/>
<reference evidence="1 2" key="1">
    <citation type="journal article" date="2010" name="Proc. Natl. Acad. Sci. U.S.A.">
        <title>Enigmatic, ultrasmall, uncultivated Archaea.</title>
        <authorList>
            <person name="Baker B.J."/>
            <person name="Comolli L.R."/>
            <person name="Dick G.J."/>
            <person name="Hauser L.J."/>
            <person name="Hyatt D."/>
            <person name="Dill B.D."/>
            <person name="Land M.L."/>
            <person name="Verberkmoes N.C."/>
            <person name="Hettich R.L."/>
            <person name="Banfield J.F."/>
        </authorList>
    </citation>
    <scope>NUCLEOTIDE SEQUENCE [LARGE SCALE GENOMIC DNA]</scope>
</reference>
<proteinExistence type="predicted"/>
<dbReference type="EMBL" id="GG745554">
    <property type="protein sequence ID" value="EFD92744.1"/>
    <property type="molecule type" value="Genomic_DNA"/>
</dbReference>
<gene>
    <name evidence="1" type="ORF">BJBARM5_0517</name>
</gene>
<dbReference type="Proteomes" id="UP000009376">
    <property type="component" value="Unassembled WGS sequence"/>
</dbReference>
<evidence type="ECO:0000313" key="1">
    <source>
        <dbReference type="EMBL" id="EFD92744.1"/>
    </source>
</evidence>
<accession>D6GVK4</accession>
<sequence length="53" mass="6341">MLAFNTHRYTWIVKSLDLAEGFFKFRDCSLNSHENKDIERKIAMAGYCQNRRD</sequence>
<protein>
    <submittedName>
        <fullName evidence="1">Uncharacterized protein</fullName>
    </submittedName>
</protein>
<name>D6GVK4_PARA5</name>
<organism evidence="1 2">
    <name type="scientific">Candidatus Parvarchaeum acidophilus ARMAN-5</name>
    <dbReference type="NCBI Taxonomy" id="662762"/>
    <lineage>
        <taxon>Archaea</taxon>
        <taxon>Candidatus Parvarchaeota</taxon>
        <taxon>Candidatus Parvarchaeum</taxon>
    </lineage>
</organism>